<evidence type="ECO:0000256" key="1">
    <source>
        <dbReference type="ARBA" id="ARBA00022450"/>
    </source>
</evidence>
<dbReference type="InterPro" id="IPR009081">
    <property type="entry name" value="PP-bd_ACP"/>
</dbReference>
<dbReference type="OrthoDB" id="408177at2759"/>
<dbReference type="InterPro" id="IPR036736">
    <property type="entry name" value="ACP-like_sf"/>
</dbReference>
<dbReference type="AlphaFoldDB" id="A0A319DVB8"/>
<dbReference type="STRING" id="1448318.A0A319DVB8"/>
<dbReference type="InterPro" id="IPR013120">
    <property type="entry name" value="FAR_NAD-bd"/>
</dbReference>
<dbReference type="InterPro" id="IPR045851">
    <property type="entry name" value="AMP-bd_C_sf"/>
</dbReference>
<dbReference type="Gene3D" id="3.40.50.720">
    <property type="entry name" value="NAD(P)-binding Rossmann-like Domain"/>
    <property type="match status" value="1"/>
</dbReference>
<protein>
    <submittedName>
        <fullName evidence="5">Antibiotic synthetase</fullName>
    </submittedName>
</protein>
<reference evidence="5 6" key="1">
    <citation type="submission" date="2018-02" db="EMBL/GenBank/DDBJ databases">
        <title>The genomes of Aspergillus section Nigri reveals drivers in fungal speciation.</title>
        <authorList>
            <consortium name="DOE Joint Genome Institute"/>
            <person name="Vesth T.C."/>
            <person name="Nybo J."/>
            <person name="Theobald S."/>
            <person name="Brandl J."/>
            <person name="Frisvad J.C."/>
            <person name="Nielsen K.F."/>
            <person name="Lyhne E.K."/>
            <person name="Kogle M.E."/>
            <person name="Kuo A."/>
            <person name="Riley R."/>
            <person name="Clum A."/>
            <person name="Nolan M."/>
            <person name="Lipzen A."/>
            <person name="Salamov A."/>
            <person name="Henrissat B."/>
            <person name="Wiebenga A."/>
            <person name="De vries R.P."/>
            <person name="Grigoriev I.V."/>
            <person name="Mortensen U.H."/>
            <person name="Andersen M.R."/>
            <person name="Baker S.E."/>
        </authorList>
    </citation>
    <scope>NUCLEOTIDE SEQUENCE [LARGE SCALE GENOMIC DNA]</scope>
    <source>
        <strain evidence="5 6">CBS 121057</strain>
    </source>
</reference>
<dbReference type="Gene3D" id="3.30.300.30">
    <property type="match status" value="1"/>
</dbReference>
<evidence type="ECO:0000256" key="3">
    <source>
        <dbReference type="SAM" id="MobiDB-lite"/>
    </source>
</evidence>
<dbReference type="SUPFAM" id="SSF51735">
    <property type="entry name" value="NAD(P)-binding Rossmann-fold domains"/>
    <property type="match status" value="1"/>
</dbReference>
<evidence type="ECO:0000313" key="5">
    <source>
        <dbReference type="EMBL" id="PYI01682.1"/>
    </source>
</evidence>
<dbReference type="InterPro" id="IPR042099">
    <property type="entry name" value="ANL_N_sf"/>
</dbReference>
<feature type="region of interest" description="Disordered" evidence="3">
    <location>
        <begin position="1"/>
        <end position="24"/>
    </location>
</feature>
<dbReference type="PANTHER" id="PTHR44845:SF6">
    <property type="entry name" value="BETA-ALANINE-ACTIVATING ENZYME"/>
    <property type="match status" value="1"/>
</dbReference>
<dbReference type="SUPFAM" id="SSF47336">
    <property type="entry name" value="ACP-like"/>
    <property type="match status" value="1"/>
</dbReference>
<keyword evidence="1" id="KW-0596">Phosphopantetheine</keyword>
<proteinExistence type="predicted"/>
<dbReference type="Pfam" id="PF00550">
    <property type="entry name" value="PP-binding"/>
    <property type="match status" value="1"/>
</dbReference>
<dbReference type="Gene3D" id="3.40.50.12780">
    <property type="entry name" value="N-terminal domain of ligase-like"/>
    <property type="match status" value="1"/>
</dbReference>
<sequence>MKGNGTISNADDDADDDDDEGTGVSNIVKASETITLPRKSWRIAGRERFRYFINSQCILSRVLLEMIYLGLEDVKHQDHDQDRRVKFTTSTKAEACSHIFHTSGTTGKPKAVQVLGQGILNLASSGTYLAERGQRFAYVGNVTFDAALFEIWVALLRGCSLVVIPQEAVLDPVAFSDRLRSEKIDVMFLTPALLTSTANAMPSAFATLHTLYTGGEPINVPTVRTIFENGAPQRLVNVYGSTECTVYCICHKVSPADVEANHIPLGHPIDHTDAFVVDNDLKPVDPGEVGELLVRGVGVSRGYYGEEEKTAKVFVQAAHLAGQDGASSHGHRTGDLVRRNSAGSYDFIGRKDNQVKIRGQRIELEAVELLLLETGLIRAATVLKVQPEDSTLPAFLLAYVIPASTTVDANAIIQEFIRRTPHMVPRIEFLEEFPLRLTGKVDRKLLEQKYVEKMRTGPRGQSFPALLEYLEVLWRDILCLPVDRLHYSDDFFHIGGTSMQAATLVARVRQTFAVELRSTALYENSTLEGLARLVQSLQAGTVPGAHRQTEEVWWQDCELGKDLTPLPGTLPDWKSSDEGRVFLTGATGFVGAFLLHELLQMPAVRKVTCLIRARDAVTGMARLRQNLAKYQICLEPGMEERIFIVPGDFGQPNLGLDQHLYELLAAWSSVVFHLGAHVNYVQPYSSHRAANVHGTIRMIKFANSQRPKMLHYSSSIATYGPSGFVLGARAIPENARPREYMRALEYDTGYSQSQMVAETVVWNAIDNGLPVAIYRPGFVLGHTQSGIGKPDDFAGRLFKSFDFVVGALLHIAASPAKLRKAYNLIQPRHEAAIDMVTTFKILSDLSPTPMRGMPYADWVRRFSLELRDPLHPLIPMLQEKVLGELTRWEIQEHMAIYGTNNLRQALADAPELLHCEPMSALFERYVAQWMPSQLRRKKSSIPGGE</sequence>
<dbReference type="InterPro" id="IPR020845">
    <property type="entry name" value="AMP-binding_CS"/>
</dbReference>
<keyword evidence="6" id="KW-1185">Reference proteome</keyword>
<dbReference type="Pfam" id="PF00501">
    <property type="entry name" value="AMP-binding"/>
    <property type="match status" value="1"/>
</dbReference>
<evidence type="ECO:0000313" key="6">
    <source>
        <dbReference type="Proteomes" id="UP000248423"/>
    </source>
</evidence>
<dbReference type="Gene3D" id="1.10.1200.10">
    <property type="entry name" value="ACP-like"/>
    <property type="match status" value="1"/>
</dbReference>
<dbReference type="VEuPathDB" id="FungiDB:BO78DRAFT_455677"/>
<keyword evidence="2" id="KW-0597">Phosphoprotein</keyword>
<name>A0A319DVB8_ASPSB</name>
<evidence type="ECO:0000259" key="4">
    <source>
        <dbReference type="PROSITE" id="PS50075"/>
    </source>
</evidence>
<feature type="compositionally biased region" description="Acidic residues" evidence="3">
    <location>
        <begin position="10"/>
        <end position="21"/>
    </location>
</feature>
<dbReference type="InterPro" id="IPR036291">
    <property type="entry name" value="NAD(P)-bd_dom_sf"/>
</dbReference>
<dbReference type="PANTHER" id="PTHR44845">
    <property type="entry name" value="CARRIER DOMAIN-CONTAINING PROTEIN"/>
    <property type="match status" value="1"/>
</dbReference>
<organism evidence="5 6">
    <name type="scientific">Aspergillus sclerotiicarbonarius (strain CBS 121057 / IBT 28362)</name>
    <dbReference type="NCBI Taxonomy" id="1448318"/>
    <lineage>
        <taxon>Eukaryota</taxon>
        <taxon>Fungi</taxon>
        <taxon>Dikarya</taxon>
        <taxon>Ascomycota</taxon>
        <taxon>Pezizomycotina</taxon>
        <taxon>Eurotiomycetes</taxon>
        <taxon>Eurotiomycetidae</taxon>
        <taxon>Eurotiales</taxon>
        <taxon>Aspergillaceae</taxon>
        <taxon>Aspergillus</taxon>
        <taxon>Aspergillus subgen. Circumdati</taxon>
    </lineage>
</organism>
<accession>A0A319DVB8</accession>
<dbReference type="EMBL" id="KZ826409">
    <property type="protein sequence ID" value="PYI01682.1"/>
    <property type="molecule type" value="Genomic_DNA"/>
</dbReference>
<dbReference type="Proteomes" id="UP000248423">
    <property type="component" value="Unassembled WGS sequence"/>
</dbReference>
<feature type="domain" description="Carrier" evidence="4">
    <location>
        <begin position="461"/>
        <end position="538"/>
    </location>
</feature>
<dbReference type="PROSITE" id="PS00455">
    <property type="entry name" value="AMP_BINDING"/>
    <property type="match status" value="1"/>
</dbReference>
<dbReference type="PROSITE" id="PS50075">
    <property type="entry name" value="CARRIER"/>
    <property type="match status" value="1"/>
</dbReference>
<evidence type="ECO:0000256" key="2">
    <source>
        <dbReference type="ARBA" id="ARBA00022553"/>
    </source>
</evidence>
<dbReference type="SUPFAM" id="SSF56801">
    <property type="entry name" value="Acetyl-CoA synthetase-like"/>
    <property type="match status" value="1"/>
</dbReference>
<dbReference type="Pfam" id="PF07993">
    <property type="entry name" value="NAD_binding_4"/>
    <property type="match status" value="1"/>
</dbReference>
<gene>
    <name evidence="5" type="ORF">BO78DRAFT_455677</name>
</gene>
<dbReference type="InterPro" id="IPR000873">
    <property type="entry name" value="AMP-dep_synth/lig_dom"/>
</dbReference>